<accession>A0A5B7K7B6</accession>
<keyword evidence="3" id="KW-1185">Reference proteome</keyword>
<dbReference type="EMBL" id="VSRR010131478">
    <property type="protein sequence ID" value="MPD02447.1"/>
    <property type="molecule type" value="Genomic_DNA"/>
</dbReference>
<gene>
    <name evidence="2" type="ORF">E2C01_098031</name>
</gene>
<evidence type="ECO:0000256" key="1">
    <source>
        <dbReference type="SAM" id="MobiDB-lite"/>
    </source>
</evidence>
<dbReference type="AlphaFoldDB" id="A0A5B7K7B6"/>
<comment type="caution">
    <text evidence="2">The sequence shown here is derived from an EMBL/GenBank/DDBJ whole genome shotgun (WGS) entry which is preliminary data.</text>
</comment>
<reference evidence="2 3" key="1">
    <citation type="submission" date="2019-05" db="EMBL/GenBank/DDBJ databases">
        <title>Another draft genome of Portunus trituberculatus and its Hox gene families provides insights of decapod evolution.</title>
        <authorList>
            <person name="Jeong J.-H."/>
            <person name="Song I."/>
            <person name="Kim S."/>
            <person name="Choi T."/>
            <person name="Kim D."/>
            <person name="Ryu S."/>
            <person name="Kim W."/>
        </authorList>
    </citation>
    <scope>NUCLEOTIDE SEQUENCE [LARGE SCALE GENOMIC DNA]</scope>
    <source>
        <tissue evidence="2">Muscle</tissue>
    </source>
</reference>
<proteinExistence type="predicted"/>
<feature type="compositionally biased region" description="Polar residues" evidence="1">
    <location>
        <begin position="57"/>
        <end position="70"/>
    </location>
</feature>
<name>A0A5B7K7B6_PORTR</name>
<organism evidence="2 3">
    <name type="scientific">Portunus trituberculatus</name>
    <name type="common">Swimming crab</name>
    <name type="synonym">Neptunus trituberculatus</name>
    <dbReference type="NCBI Taxonomy" id="210409"/>
    <lineage>
        <taxon>Eukaryota</taxon>
        <taxon>Metazoa</taxon>
        <taxon>Ecdysozoa</taxon>
        <taxon>Arthropoda</taxon>
        <taxon>Crustacea</taxon>
        <taxon>Multicrustacea</taxon>
        <taxon>Malacostraca</taxon>
        <taxon>Eumalacostraca</taxon>
        <taxon>Eucarida</taxon>
        <taxon>Decapoda</taxon>
        <taxon>Pleocyemata</taxon>
        <taxon>Brachyura</taxon>
        <taxon>Eubrachyura</taxon>
        <taxon>Portunoidea</taxon>
        <taxon>Portunidae</taxon>
        <taxon>Portuninae</taxon>
        <taxon>Portunus</taxon>
    </lineage>
</organism>
<sequence length="94" mass="10213">MEERREEGKTEREGGREGVGDCGEGGDGGDTHSSHSPGEGRGEWRCLCLSHAKGRGNTSLDQLNNSSQGFKKTPPAPPLPFGFLQFSDFLSYFH</sequence>
<protein>
    <submittedName>
        <fullName evidence="2">Uncharacterized protein</fullName>
    </submittedName>
</protein>
<feature type="region of interest" description="Disordered" evidence="1">
    <location>
        <begin position="1"/>
        <end position="41"/>
    </location>
</feature>
<evidence type="ECO:0000313" key="2">
    <source>
        <dbReference type="EMBL" id="MPD02447.1"/>
    </source>
</evidence>
<evidence type="ECO:0000313" key="3">
    <source>
        <dbReference type="Proteomes" id="UP000324222"/>
    </source>
</evidence>
<dbReference type="Proteomes" id="UP000324222">
    <property type="component" value="Unassembled WGS sequence"/>
</dbReference>
<feature type="compositionally biased region" description="Basic and acidic residues" evidence="1">
    <location>
        <begin position="1"/>
        <end position="19"/>
    </location>
</feature>
<feature type="region of interest" description="Disordered" evidence="1">
    <location>
        <begin position="57"/>
        <end position="78"/>
    </location>
</feature>
<feature type="compositionally biased region" description="Basic and acidic residues" evidence="1">
    <location>
        <begin position="29"/>
        <end position="41"/>
    </location>
</feature>